<dbReference type="AlphaFoldDB" id="A0A834F3H1"/>
<evidence type="ECO:0000313" key="1">
    <source>
        <dbReference type="EMBL" id="KAF6723440.1"/>
    </source>
</evidence>
<dbReference type="EMBL" id="WKFB01000426">
    <property type="protein sequence ID" value="KAF6723440.1"/>
    <property type="molecule type" value="Genomic_DNA"/>
</dbReference>
<organism evidence="1 2">
    <name type="scientific">Oryzias melastigma</name>
    <name type="common">Marine medaka</name>
    <dbReference type="NCBI Taxonomy" id="30732"/>
    <lineage>
        <taxon>Eukaryota</taxon>
        <taxon>Metazoa</taxon>
        <taxon>Chordata</taxon>
        <taxon>Craniata</taxon>
        <taxon>Vertebrata</taxon>
        <taxon>Euteleostomi</taxon>
        <taxon>Actinopterygii</taxon>
        <taxon>Neopterygii</taxon>
        <taxon>Teleostei</taxon>
        <taxon>Neoteleostei</taxon>
        <taxon>Acanthomorphata</taxon>
        <taxon>Ovalentaria</taxon>
        <taxon>Atherinomorphae</taxon>
        <taxon>Beloniformes</taxon>
        <taxon>Adrianichthyidae</taxon>
        <taxon>Oryziinae</taxon>
        <taxon>Oryzias</taxon>
    </lineage>
</organism>
<dbReference type="Proteomes" id="UP000646548">
    <property type="component" value="Unassembled WGS sequence"/>
</dbReference>
<evidence type="ECO:0000313" key="2">
    <source>
        <dbReference type="Proteomes" id="UP000646548"/>
    </source>
</evidence>
<sequence length="100" mass="11594">MDGRIAPIIKTYVATCECRHAAWDLSNRRDGDVISVDSGDIWNICFTPGHRFTYIQLHSAGRRRGRRGERETRKHLVILVQVNGEAELQEELLEDFREEL</sequence>
<gene>
    <name evidence="1" type="ORF">FQA47_011866</name>
</gene>
<proteinExistence type="predicted"/>
<name>A0A834F3H1_ORYME</name>
<comment type="caution">
    <text evidence="1">The sequence shown here is derived from an EMBL/GenBank/DDBJ whole genome shotgun (WGS) entry which is preliminary data.</text>
</comment>
<protein>
    <submittedName>
        <fullName evidence="1">Uncharacterized protein</fullName>
    </submittedName>
</protein>
<reference evidence="1" key="1">
    <citation type="journal article" name="BMC Genomics">
        <title>Long-read sequencing and de novo genome assembly of marine medaka (Oryzias melastigma).</title>
        <authorList>
            <person name="Liang P."/>
            <person name="Saqib H.S.A."/>
            <person name="Ni X."/>
            <person name="Shen Y."/>
        </authorList>
    </citation>
    <scope>NUCLEOTIDE SEQUENCE</scope>
    <source>
        <strain evidence="1">Bigg-433</strain>
    </source>
</reference>
<accession>A0A834F3H1</accession>